<name>A0A6B2LTK5_9EUKA</name>
<evidence type="ECO:0000313" key="1">
    <source>
        <dbReference type="EMBL" id="NDV40128.1"/>
    </source>
</evidence>
<accession>A0A6B2LTK5</accession>
<proteinExistence type="predicted"/>
<protein>
    <submittedName>
        <fullName evidence="1">Uncharacterized protein</fullName>
    </submittedName>
</protein>
<sequence length="81" mass="9363">MSCIVWVNATTDTEFKGLEFRFKWVKLEFTLRASTNGEASEILLPLKLIVCNVVFKRRRAPMRAAPVLSILFPRKEIPLRV</sequence>
<dbReference type="EMBL" id="GIBP01011159">
    <property type="protein sequence ID" value="NDV40128.1"/>
    <property type="molecule type" value="Transcribed_RNA"/>
</dbReference>
<dbReference type="AlphaFoldDB" id="A0A6B2LTK5"/>
<reference evidence="1" key="1">
    <citation type="journal article" date="2020" name="J. Eukaryot. Microbiol.">
        <title>De novo Sequencing, Assembly and Annotation of the Transcriptome for the Free-Living Testate Amoeba Arcella intermedia.</title>
        <authorList>
            <person name="Ribeiro G.M."/>
            <person name="Porfirio-Sousa A.L."/>
            <person name="Maurer-Alcala X.X."/>
            <person name="Katz L.A."/>
            <person name="Lahr D.J.G."/>
        </authorList>
    </citation>
    <scope>NUCLEOTIDE SEQUENCE</scope>
</reference>
<organism evidence="1">
    <name type="scientific">Arcella intermedia</name>
    <dbReference type="NCBI Taxonomy" id="1963864"/>
    <lineage>
        <taxon>Eukaryota</taxon>
        <taxon>Amoebozoa</taxon>
        <taxon>Tubulinea</taxon>
        <taxon>Elardia</taxon>
        <taxon>Arcellinida</taxon>
        <taxon>Sphaerothecina</taxon>
        <taxon>Arcellidae</taxon>
        <taxon>Arcella</taxon>
    </lineage>
</organism>